<keyword evidence="2" id="KW-1185">Reference proteome</keyword>
<evidence type="ECO:0000313" key="2">
    <source>
        <dbReference type="Proteomes" id="UP001295423"/>
    </source>
</evidence>
<name>A0AAD2FXD7_9STRA</name>
<dbReference type="Proteomes" id="UP001295423">
    <property type="component" value="Unassembled WGS sequence"/>
</dbReference>
<reference evidence="1" key="1">
    <citation type="submission" date="2023-08" db="EMBL/GenBank/DDBJ databases">
        <authorList>
            <person name="Audoor S."/>
            <person name="Bilcke G."/>
        </authorList>
    </citation>
    <scope>NUCLEOTIDE SEQUENCE</scope>
</reference>
<comment type="caution">
    <text evidence="1">The sequence shown here is derived from an EMBL/GenBank/DDBJ whole genome shotgun (WGS) entry which is preliminary data.</text>
</comment>
<proteinExistence type="predicted"/>
<protein>
    <submittedName>
        <fullName evidence="1">Uncharacterized protein</fullName>
    </submittedName>
</protein>
<dbReference type="AlphaFoldDB" id="A0AAD2FXD7"/>
<accession>A0AAD2FXD7</accession>
<gene>
    <name evidence="1" type="ORF">CYCCA115_LOCUS15765</name>
</gene>
<organism evidence="1 2">
    <name type="scientific">Cylindrotheca closterium</name>
    <dbReference type="NCBI Taxonomy" id="2856"/>
    <lineage>
        <taxon>Eukaryota</taxon>
        <taxon>Sar</taxon>
        <taxon>Stramenopiles</taxon>
        <taxon>Ochrophyta</taxon>
        <taxon>Bacillariophyta</taxon>
        <taxon>Bacillariophyceae</taxon>
        <taxon>Bacillariophycidae</taxon>
        <taxon>Bacillariales</taxon>
        <taxon>Bacillariaceae</taxon>
        <taxon>Cylindrotheca</taxon>
    </lineage>
</organism>
<evidence type="ECO:0000313" key="1">
    <source>
        <dbReference type="EMBL" id="CAJ1955465.1"/>
    </source>
</evidence>
<sequence>MSYDNGSYYNSSPDKVRKRNLKDWMRFGSKGDLNTVKSGIHSAFREHNGGCYTRLPKKKRVGLGSLTTPTTPLQHGVVMKIGSLAQCPLKVDWKKLARQLMKHINFLYPIRVDVGWPSRPGTDRRWSGSDPKSMGVFVLKEHTVLIDGVLSKKIHITVPKCDCLWGIPFAYIPQAQALESIEADNVASQLDIAAHFSIIHKTKE</sequence>
<dbReference type="EMBL" id="CAKOGP040001889">
    <property type="protein sequence ID" value="CAJ1955465.1"/>
    <property type="molecule type" value="Genomic_DNA"/>
</dbReference>